<proteinExistence type="predicted"/>
<keyword evidence="3" id="KW-1185">Reference proteome</keyword>
<protein>
    <submittedName>
        <fullName evidence="2">Uncharacterized protein</fullName>
    </submittedName>
</protein>
<reference evidence="2 3" key="1">
    <citation type="journal article" date="2018" name="Nat. Ecol. Evol.">
        <title>Shark genomes provide insights into elasmobranch evolution and the origin of vertebrates.</title>
        <authorList>
            <person name="Hara Y"/>
            <person name="Yamaguchi K"/>
            <person name="Onimaru K"/>
            <person name="Kadota M"/>
            <person name="Koyanagi M"/>
            <person name="Keeley SD"/>
            <person name="Tatsumi K"/>
            <person name="Tanaka K"/>
            <person name="Motone F"/>
            <person name="Kageyama Y"/>
            <person name="Nozu R"/>
            <person name="Adachi N"/>
            <person name="Nishimura O"/>
            <person name="Nakagawa R"/>
            <person name="Tanegashima C"/>
            <person name="Kiyatake I"/>
            <person name="Matsumoto R"/>
            <person name="Murakumo K"/>
            <person name="Nishida K"/>
            <person name="Terakita A"/>
            <person name="Kuratani S"/>
            <person name="Sato K"/>
            <person name="Hyodo S Kuraku.S."/>
        </authorList>
    </citation>
    <scope>NUCLEOTIDE SEQUENCE [LARGE SCALE GENOMIC DNA]</scope>
</reference>
<dbReference type="AlphaFoldDB" id="A0A401SCU5"/>
<feature type="compositionally biased region" description="Basic and acidic residues" evidence="1">
    <location>
        <begin position="8"/>
        <end position="29"/>
    </location>
</feature>
<organism evidence="2 3">
    <name type="scientific">Chiloscyllium punctatum</name>
    <name type="common">Brownbanded bambooshark</name>
    <name type="synonym">Hemiscyllium punctatum</name>
    <dbReference type="NCBI Taxonomy" id="137246"/>
    <lineage>
        <taxon>Eukaryota</taxon>
        <taxon>Metazoa</taxon>
        <taxon>Chordata</taxon>
        <taxon>Craniata</taxon>
        <taxon>Vertebrata</taxon>
        <taxon>Chondrichthyes</taxon>
        <taxon>Elasmobranchii</taxon>
        <taxon>Galeomorphii</taxon>
        <taxon>Galeoidea</taxon>
        <taxon>Orectolobiformes</taxon>
        <taxon>Hemiscylliidae</taxon>
        <taxon>Chiloscyllium</taxon>
    </lineage>
</organism>
<name>A0A401SCU5_CHIPU</name>
<feature type="region of interest" description="Disordered" evidence="1">
    <location>
        <begin position="1"/>
        <end position="29"/>
    </location>
</feature>
<evidence type="ECO:0000313" key="3">
    <source>
        <dbReference type="Proteomes" id="UP000287033"/>
    </source>
</evidence>
<evidence type="ECO:0000313" key="2">
    <source>
        <dbReference type="EMBL" id="GCC28211.1"/>
    </source>
</evidence>
<dbReference type="EMBL" id="BEZZ01000195">
    <property type="protein sequence ID" value="GCC28211.1"/>
    <property type="molecule type" value="Genomic_DNA"/>
</dbReference>
<dbReference type="Proteomes" id="UP000287033">
    <property type="component" value="Unassembled WGS sequence"/>
</dbReference>
<evidence type="ECO:0000256" key="1">
    <source>
        <dbReference type="SAM" id="MobiDB-lite"/>
    </source>
</evidence>
<sequence length="90" mass="10390">MQQACGSSDRHSCQRFQSERERERKSPDFQFDRTEKKLQAAASGNVKQMMMIFVLDTGGMCNDCDLPDLVLEDSLAMKRKQEQTHAHRPQ</sequence>
<comment type="caution">
    <text evidence="2">The sequence shown here is derived from an EMBL/GenBank/DDBJ whole genome shotgun (WGS) entry which is preliminary data.</text>
</comment>
<accession>A0A401SCU5</accession>
<gene>
    <name evidence="2" type="ORF">chiPu_0006640</name>
</gene>